<dbReference type="InterPro" id="IPR050279">
    <property type="entry name" value="Plant_def-hormone_signal"/>
</dbReference>
<dbReference type="FunFam" id="3.30.530.20:FF:000007">
    <property type="entry name" value="Major pollen allergen Bet v 1-A"/>
    <property type="match status" value="1"/>
</dbReference>
<reference evidence="3 4" key="1">
    <citation type="journal article" date="2022" name="Nat. Plants">
        <title>Genomes of leafy and leafless Platanthera orchids illuminate the evolution of mycoheterotrophy.</title>
        <authorList>
            <person name="Li M.H."/>
            <person name="Liu K.W."/>
            <person name="Li Z."/>
            <person name="Lu H.C."/>
            <person name="Ye Q.L."/>
            <person name="Zhang D."/>
            <person name="Wang J.Y."/>
            <person name="Li Y.F."/>
            <person name="Zhong Z.M."/>
            <person name="Liu X."/>
            <person name="Yu X."/>
            <person name="Liu D.K."/>
            <person name="Tu X.D."/>
            <person name="Liu B."/>
            <person name="Hao Y."/>
            <person name="Liao X.Y."/>
            <person name="Jiang Y.T."/>
            <person name="Sun W.H."/>
            <person name="Chen J."/>
            <person name="Chen Y.Q."/>
            <person name="Ai Y."/>
            <person name="Zhai J.W."/>
            <person name="Wu S.S."/>
            <person name="Zhou Z."/>
            <person name="Hsiao Y.Y."/>
            <person name="Wu W.L."/>
            <person name="Chen Y.Y."/>
            <person name="Lin Y.F."/>
            <person name="Hsu J.L."/>
            <person name="Li C.Y."/>
            <person name="Wang Z.W."/>
            <person name="Zhao X."/>
            <person name="Zhong W.Y."/>
            <person name="Ma X.K."/>
            <person name="Ma L."/>
            <person name="Huang J."/>
            <person name="Chen G.Z."/>
            <person name="Huang M.Z."/>
            <person name="Huang L."/>
            <person name="Peng D.H."/>
            <person name="Luo Y.B."/>
            <person name="Zou S.Q."/>
            <person name="Chen S.P."/>
            <person name="Lan S."/>
            <person name="Tsai W.C."/>
            <person name="Van de Peer Y."/>
            <person name="Liu Z.J."/>
        </authorList>
    </citation>
    <scope>NUCLEOTIDE SEQUENCE [LARGE SCALE GENOMIC DNA]</scope>
    <source>
        <strain evidence="3">Lor287</strain>
    </source>
</reference>
<dbReference type="Gene3D" id="3.30.530.20">
    <property type="match status" value="1"/>
</dbReference>
<dbReference type="GO" id="GO:0004864">
    <property type="term" value="F:protein phosphatase inhibitor activity"/>
    <property type="evidence" value="ECO:0007669"/>
    <property type="project" value="InterPro"/>
</dbReference>
<comment type="caution">
    <text evidence="3">The sequence shown here is derived from an EMBL/GenBank/DDBJ whole genome shotgun (WGS) entry which is preliminary data.</text>
</comment>
<dbReference type="PANTHER" id="PTHR31213">
    <property type="entry name" value="OS08G0374000 PROTEIN-RELATED"/>
    <property type="match status" value="1"/>
</dbReference>
<dbReference type="Pfam" id="PF00407">
    <property type="entry name" value="Bet_v_1"/>
    <property type="match status" value="1"/>
</dbReference>
<dbReference type="SUPFAM" id="SSF55961">
    <property type="entry name" value="Bet v1-like"/>
    <property type="match status" value="1"/>
</dbReference>
<dbReference type="GO" id="GO:0009738">
    <property type="term" value="P:abscisic acid-activated signaling pathway"/>
    <property type="evidence" value="ECO:0007669"/>
    <property type="project" value="InterPro"/>
</dbReference>
<dbReference type="CDD" id="cd07816">
    <property type="entry name" value="Bet_v1-like"/>
    <property type="match status" value="1"/>
</dbReference>
<evidence type="ECO:0000259" key="2">
    <source>
        <dbReference type="Pfam" id="PF00407"/>
    </source>
</evidence>
<evidence type="ECO:0000256" key="1">
    <source>
        <dbReference type="ARBA" id="ARBA00009744"/>
    </source>
</evidence>
<dbReference type="GO" id="GO:0006952">
    <property type="term" value="P:defense response"/>
    <property type="evidence" value="ECO:0007669"/>
    <property type="project" value="InterPro"/>
</dbReference>
<keyword evidence="4" id="KW-1185">Reference proteome</keyword>
<dbReference type="InterPro" id="IPR024949">
    <property type="entry name" value="Bet_v_I_allergen"/>
</dbReference>
<accession>A0AAP0G9B4</accession>
<sequence length="162" mass="17816">MVAGFFTREIVLQVSADRIWKAGILDSHILLPKLLPNFVASGELVEGDGGVGTVKKLTFNEGVKEFRFEKGRVEVLDRENYLVKQAVIEGGLIGLRVKTYSYEMKLVGGSDAETIGKIRVEYDTLDETPPLSAEEEEQISGGLFAMIKAIEGYLLDNPSSYA</sequence>
<dbReference type="GO" id="GO:0038023">
    <property type="term" value="F:signaling receptor activity"/>
    <property type="evidence" value="ECO:0007669"/>
    <property type="project" value="InterPro"/>
</dbReference>
<dbReference type="GO" id="GO:0005634">
    <property type="term" value="C:nucleus"/>
    <property type="evidence" value="ECO:0007669"/>
    <property type="project" value="TreeGrafter"/>
</dbReference>
<protein>
    <recommendedName>
        <fullName evidence="2">Bet v I/Major latex protein domain-containing protein</fullName>
    </recommendedName>
</protein>
<evidence type="ECO:0000313" key="4">
    <source>
        <dbReference type="Proteomes" id="UP001418222"/>
    </source>
</evidence>
<name>A0AAP0G9B4_9ASPA</name>
<dbReference type="AlphaFoldDB" id="A0AAP0G9B4"/>
<dbReference type="PANTHER" id="PTHR31213:SF201">
    <property type="entry name" value="OS03G0300400 PROTEIN"/>
    <property type="match status" value="1"/>
</dbReference>
<dbReference type="InterPro" id="IPR000916">
    <property type="entry name" value="Bet_v_I/MLP"/>
</dbReference>
<dbReference type="Proteomes" id="UP001418222">
    <property type="component" value="Unassembled WGS sequence"/>
</dbReference>
<gene>
    <name evidence="3" type="ORF">KSP39_PZI006831</name>
</gene>
<dbReference type="GO" id="GO:0010427">
    <property type="term" value="F:abscisic acid binding"/>
    <property type="evidence" value="ECO:0007669"/>
    <property type="project" value="InterPro"/>
</dbReference>
<dbReference type="GO" id="GO:0005737">
    <property type="term" value="C:cytoplasm"/>
    <property type="evidence" value="ECO:0007669"/>
    <property type="project" value="TreeGrafter"/>
</dbReference>
<organism evidence="3 4">
    <name type="scientific">Platanthera zijinensis</name>
    <dbReference type="NCBI Taxonomy" id="2320716"/>
    <lineage>
        <taxon>Eukaryota</taxon>
        <taxon>Viridiplantae</taxon>
        <taxon>Streptophyta</taxon>
        <taxon>Embryophyta</taxon>
        <taxon>Tracheophyta</taxon>
        <taxon>Spermatophyta</taxon>
        <taxon>Magnoliopsida</taxon>
        <taxon>Liliopsida</taxon>
        <taxon>Asparagales</taxon>
        <taxon>Orchidaceae</taxon>
        <taxon>Orchidoideae</taxon>
        <taxon>Orchideae</taxon>
        <taxon>Orchidinae</taxon>
        <taxon>Platanthera</taxon>
    </lineage>
</organism>
<dbReference type="PRINTS" id="PR00634">
    <property type="entry name" value="BETALLERGEN"/>
</dbReference>
<feature type="domain" description="Bet v I/Major latex protein" evidence="2">
    <location>
        <begin position="1"/>
        <end position="156"/>
    </location>
</feature>
<comment type="similarity">
    <text evidence="1">Belongs to the BetVI family.</text>
</comment>
<evidence type="ECO:0000313" key="3">
    <source>
        <dbReference type="EMBL" id="KAK8946440.1"/>
    </source>
</evidence>
<dbReference type="EMBL" id="JBBWWQ010000005">
    <property type="protein sequence ID" value="KAK8946440.1"/>
    <property type="molecule type" value="Genomic_DNA"/>
</dbReference>
<proteinExistence type="inferred from homology"/>
<dbReference type="InterPro" id="IPR023393">
    <property type="entry name" value="START-like_dom_sf"/>
</dbReference>